<dbReference type="Gene3D" id="1.20.1270.10">
    <property type="match status" value="1"/>
</dbReference>
<keyword evidence="4" id="KW-0547">Nucleotide-binding</keyword>
<dbReference type="PANTHER" id="PTHR45639">
    <property type="entry name" value="HSC70CB, ISOFORM G-RELATED"/>
    <property type="match status" value="1"/>
</dbReference>
<dbReference type="FunFam" id="3.90.640.10:FF:000010">
    <property type="entry name" value="heat shock 70 kDa protein 14"/>
    <property type="match status" value="1"/>
</dbReference>
<dbReference type="Pfam" id="PF00012">
    <property type="entry name" value="HSP70"/>
    <property type="match status" value="1"/>
</dbReference>
<reference evidence="10 11" key="1">
    <citation type="submission" date="2014-04" db="EMBL/GenBank/DDBJ databases">
        <authorList>
            <consortium name="DOE Joint Genome Institute"/>
            <person name="Kuo A."/>
            <person name="Gay G."/>
            <person name="Dore J."/>
            <person name="Kohler A."/>
            <person name="Nagy L.G."/>
            <person name="Floudas D."/>
            <person name="Copeland A."/>
            <person name="Barry K.W."/>
            <person name="Cichocki N."/>
            <person name="Veneault-Fourrey C."/>
            <person name="LaButti K."/>
            <person name="Lindquist E.A."/>
            <person name="Lipzen A."/>
            <person name="Lundell T."/>
            <person name="Morin E."/>
            <person name="Murat C."/>
            <person name="Sun H."/>
            <person name="Tunlid A."/>
            <person name="Henrissat B."/>
            <person name="Grigoriev I.V."/>
            <person name="Hibbett D.S."/>
            <person name="Martin F."/>
            <person name="Nordberg H.P."/>
            <person name="Cantor M.N."/>
            <person name="Hua S.X."/>
        </authorList>
    </citation>
    <scope>NUCLEOTIDE SEQUENCE [LARGE SCALE GENOMIC DNA]</scope>
    <source>
        <strain evidence="11">h7</strain>
    </source>
</reference>
<sequence length="887" mass="97199">MRLLTFWTISALACQLALASVLAIDYGTDFITASLMKPGVPFDVLLNKDSKRKVSSTVAWKKGDRLFGQDAFNTGSRFPSDTFTYLKTLLGAPFDAPVVTYYTQIASADIAESARRTVDLVQSHGTKWAVEELVAMKFAYIKHLAELVANEKVTDVVVTVPPYYSQFERDAIADAIEISGLRTLAIINDGTAVAVNYAMTRTFPTPEYHVIYDAGSSGIRATVASFTTAKDPKTGAAGTHIAVSGVGYDRTTGGVELDRRMREILIDAFNAKTGRDIRQDKRGMAKLWKEALRVKAILSANTEAMAMVESLAWDIDFKTKVTRAQFEEKCKDLKSEYAKPIEEALKNAGLTLDNITSVIFTGGSTRIPMVQSAVKAAVGEDKIALNVNADEAAVLGAALYGASLSRQFKTKAIKVSDISVHDIQISYFAAATTANSRPRSITTLIFPAGSKVGAKKVLTFKRKEDFSVFLDYKFPVAPGFPTRMLEVEIGGVAEAFANLTERGAVDPVVKATLTLSDSGFVAVKDAVAYGEIKDESLTGKLKGLFGGGASSSDEATAESADNAPPRDSESSSASAASSSASASTSAAAEKEPKKAAVPVENTIPLSLEVTFPTIPPMTVEQKKTSRSRLRAIDAEELTKTRREEARNTFESYLYRLRDLLDEDNKDTPFKKCSQPRERTAIAEKLDDSFAWLSERGDLAETSQFLDKRIALETLEKPIIHRYQEIEAFPQALNNSQMWNWSTRLFLQEARTNLTNEAAADLPSKWTSLELDALEKTLREHEAWLSEWVEKQKSVKSYQDPVIETTEMKARAKVLESHLQRLWKRKVPKAVKKVKPTTTTATTEAAKETEGTTTTGDEAAGEEAPNVVDSDEQQQQIPLEEEPGHDEL</sequence>
<feature type="compositionally biased region" description="Low complexity" evidence="8">
    <location>
        <begin position="570"/>
        <end position="587"/>
    </location>
</feature>
<dbReference type="GO" id="GO:0140662">
    <property type="term" value="F:ATP-dependent protein folding chaperone"/>
    <property type="evidence" value="ECO:0007669"/>
    <property type="project" value="InterPro"/>
</dbReference>
<dbReference type="Proteomes" id="UP000053424">
    <property type="component" value="Unassembled WGS sequence"/>
</dbReference>
<evidence type="ECO:0000256" key="2">
    <source>
        <dbReference type="ARBA" id="ARBA00007381"/>
    </source>
</evidence>
<dbReference type="Gene3D" id="3.30.420.40">
    <property type="match status" value="2"/>
</dbReference>
<feature type="compositionally biased region" description="Low complexity" evidence="8">
    <location>
        <begin position="550"/>
        <end position="561"/>
    </location>
</feature>
<dbReference type="PRINTS" id="PR00301">
    <property type="entry name" value="HEATSHOCK70"/>
</dbReference>
<evidence type="ECO:0000313" key="11">
    <source>
        <dbReference type="Proteomes" id="UP000053424"/>
    </source>
</evidence>
<protein>
    <recommendedName>
        <fullName evidence="12">Actin-like ATPase domain-containing protein</fullName>
    </recommendedName>
</protein>
<keyword evidence="7" id="KW-0143">Chaperone</keyword>
<dbReference type="Gene3D" id="2.60.34.10">
    <property type="entry name" value="Substrate Binding Domain Of DNAk, Chain A, domain 1"/>
    <property type="match status" value="1"/>
</dbReference>
<dbReference type="OrthoDB" id="10262720at2759"/>
<keyword evidence="5" id="KW-0256">Endoplasmic reticulum</keyword>
<comment type="subcellular location">
    <subcellularLocation>
        <location evidence="1">Endoplasmic reticulum lumen</location>
    </subcellularLocation>
</comment>
<dbReference type="GO" id="GO:0005788">
    <property type="term" value="C:endoplasmic reticulum lumen"/>
    <property type="evidence" value="ECO:0007669"/>
    <property type="project" value="UniProtKB-SubCell"/>
</dbReference>
<feature type="compositionally biased region" description="Acidic residues" evidence="8">
    <location>
        <begin position="878"/>
        <end position="887"/>
    </location>
</feature>
<evidence type="ECO:0000256" key="8">
    <source>
        <dbReference type="SAM" id="MobiDB-lite"/>
    </source>
</evidence>
<gene>
    <name evidence="10" type="ORF">M413DRAFT_18744</name>
</gene>
<dbReference type="STRING" id="686832.A0A0C3CC30"/>
<feature type="region of interest" description="Disordered" evidence="8">
    <location>
        <begin position="548"/>
        <end position="595"/>
    </location>
</feature>
<evidence type="ECO:0000256" key="7">
    <source>
        <dbReference type="ARBA" id="ARBA00023186"/>
    </source>
</evidence>
<accession>A0A0C3CC30</accession>
<dbReference type="PROSITE" id="PS01036">
    <property type="entry name" value="HSP70_3"/>
    <property type="match status" value="1"/>
</dbReference>
<proteinExistence type="inferred from homology"/>
<dbReference type="GO" id="GO:0034663">
    <property type="term" value="C:endoplasmic reticulum chaperone complex"/>
    <property type="evidence" value="ECO:0007669"/>
    <property type="project" value="TreeGrafter"/>
</dbReference>
<evidence type="ECO:0000256" key="6">
    <source>
        <dbReference type="ARBA" id="ARBA00022840"/>
    </source>
</evidence>
<dbReference type="InterPro" id="IPR029047">
    <property type="entry name" value="HSP70_peptide-bd_sf"/>
</dbReference>
<dbReference type="SUPFAM" id="SSF53067">
    <property type="entry name" value="Actin-like ATPase domain"/>
    <property type="match status" value="2"/>
</dbReference>
<dbReference type="AlphaFoldDB" id="A0A0C3CC30"/>
<feature type="compositionally biased region" description="Low complexity" evidence="8">
    <location>
        <begin position="850"/>
        <end position="864"/>
    </location>
</feature>
<dbReference type="InterPro" id="IPR029048">
    <property type="entry name" value="HSP70_C_sf"/>
</dbReference>
<dbReference type="GO" id="GO:0030968">
    <property type="term" value="P:endoplasmic reticulum unfolded protein response"/>
    <property type="evidence" value="ECO:0007669"/>
    <property type="project" value="TreeGrafter"/>
</dbReference>
<keyword evidence="11" id="KW-1185">Reference proteome</keyword>
<dbReference type="Gene3D" id="3.90.640.10">
    <property type="entry name" value="Actin, Chain A, domain 4"/>
    <property type="match status" value="1"/>
</dbReference>
<evidence type="ECO:0008006" key="12">
    <source>
        <dbReference type="Google" id="ProtNLM"/>
    </source>
</evidence>
<dbReference type="PANTHER" id="PTHR45639:SF3">
    <property type="entry name" value="HYPOXIA UP-REGULATED PROTEIN 1"/>
    <property type="match status" value="1"/>
</dbReference>
<dbReference type="Gene3D" id="3.30.30.30">
    <property type="match status" value="1"/>
</dbReference>
<evidence type="ECO:0000256" key="9">
    <source>
        <dbReference type="SAM" id="SignalP"/>
    </source>
</evidence>
<dbReference type="SUPFAM" id="SSF100934">
    <property type="entry name" value="Heat shock protein 70kD (HSP70), C-terminal subdomain"/>
    <property type="match status" value="1"/>
</dbReference>
<dbReference type="InterPro" id="IPR013126">
    <property type="entry name" value="Hsp_70_fam"/>
</dbReference>
<evidence type="ECO:0000256" key="1">
    <source>
        <dbReference type="ARBA" id="ARBA00004319"/>
    </source>
</evidence>
<name>A0A0C3CC30_HEBCY</name>
<comment type="similarity">
    <text evidence="2">Belongs to the heat shock protein 70 family.</text>
</comment>
<dbReference type="GO" id="GO:0005524">
    <property type="term" value="F:ATP binding"/>
    <property type="evidence" value="ECO:0007669"/>
    <property type="project" value="UniProtKB-KW"/>
</dbReference>
<evidence type="ECO:0000313" key="10">
    <source>
        <dbReference type="EMBL" id="KIM41799.1"/>
    </source>
</evidence>
<dbReference type="CDD" id="cd10230">
    <property type="entry name" value="ASKHA_NBD_HSP70_HYOU1"/>
    <property type="match status" value="1"/>
</dbReference>
<evidence type="ECO:0000256" key="3">
    <source>
        <dbReference type="ARBA" id="ARBA00022729"/>
    </source>
</evidence>
<feature type="chain" id="PRO_5002175999" description="Actin-like ATPase domain-containing protein" evidence="9">
    <location>
        <begin position="20"/>
        <end position="887"/>
    </location>
</feature>
<feature type="signal peptide" evidence="9">
    <location>
        <begin position="1"/>
        <end position="19"/>
    </location>
</feature>
<feature type="region of interest" description="Disordered" evidence="8">
    <location>
        <begin position="829"/>
        <end position="887"/>
    </location>
</feature>
<keyword evidence="3 9" id="KW-0732">Signal</keyword>
<organism evidence="10 11">
    <name type="scientific">Hebeloma cylindrosporum</name>
    <dbReference type="NCBI Taxonomy" id="76867"/>
    <lineage>
        <taxon>Eukaryota</taxon>
        <taxon>Fungi</taxon>
        <taxon>Dikarya</taxon>
        <taxon>Basidiomycota</taxon>
        <taxon>Agaricomycotina</taxon>
        <taxon>Agaricomycetes</taxon>
        <taxon>Agaricomycetidae</taxon>
        <taxon>Agaricales</taxon>
        <taxon>Agaricineae</taxon>
        <taxon>Hymenogastraceae</taxon>
        <taxon>Hebeloma</taxon>
    </lineage>
</organism>
<dbReference type="InterPro" id="IPR043129">
    <property type="entry name" value="ATPase_NBD"/>
</dbReference>
<evidence type="ECO:0000256" key="5">
    <source>
        <dbReference type="ARBA" id="ARBA00022824"/>
    </source>
</evidence>
<reference evidence="11" key="2">
    <citation type="submission" date="2015-01" db="EMBL/GenBank/DDBJ databases">
        <title>Evolutionary Origins and Diversification of the Mycorrhizal Mutualists.</title>
        <authorList>
            <consortium name="DOE Joint Genome Institute"/>
            <consortium name="Mycorrhizal Genomics Consortium"/>
            <person name="Kohler A."/>
            <person name="Kuo A."/>
            <person name="Nagy L.G."/>
            <person name="Floudas D."/>
            <person name="Copeland A."/>
            <person name="Barry K.W."/>
            <person name="Cichocki N."/>
            <person name="Veneault-Fourrey C."/>
            <person name="LaButti K."/>
            <person name="Lindquist E.A."/>
            <person name="Lipzen A."/>
            <person name="Lundell T."/>
            <person name="Morin E."/>
            <person name="Murat C."/>
            <person name="Riley R."/>
            <person name="Ohm R."/>
            <person name="Sun H."/>
            <person name="Tunlid A."/>
            <person name="Henrissat B."/>
            <person name="Grigoriev I.V."/>
            <person name="Hibbett D.S."/>
            <person name="Martin F."/>
        </authorList>
    </citation>
    <scope>NUCLEOTIDE SEQUENCE [LARGE SCALE GENOMIC DNA]</scope>
    <source>
        <strain evidence="11">h7</strain>
    </source>
</reference>
<evidence type="ECO:0000256" key="4">
    <source>
        <dbReference type="ARBA" id="ARBA00022741"/>
    </source>
</evidence>
<dbReference type="EMBL" id="KN831779">
    <property type="protein sequence ID" value="KIM41799.1"/>
    <property type="molecule type" value="Genomic_DNA"/>
</dbReference>
<dbReference type="HOGENOM" id="CLU_005965_5_0_1"/>
<dbReference type="InterPro" id="IPR018181">
    <property type="entry name" value="Heat_shock_70_CS"/>
</dbReference>
<keyword evidence="6" id="KW-0067">ATP-binding</keyword>